<comment type="caution">
    <text evidence="6">The sequence shown here is derived from an EMBL/GenBank/DDBJ whole genome shotgun (WGS) entry which is preliminary data.</text>
</comment>
<dbReference type="InterPro" id="IPR035914">
    <property type="entry name" value="Sperma_CUB_dom_sf"/>
</dbReference>
<comment type="caution">
    <text evidence="3">Lacks conserved residue(s) required for the propagation of feature annotation.</text>
</comment>
<dbReference type="SUPFAM" id="SSF49854">
    <property type="entry name" value="Spermadhesin, CUB domain"/>
    <property type="match status" value="2"/>
</dbReference>
<evidence type="ECO:0000259" key="5">
    <source>
        <dbReference type="PROSITE" id="PS01180"/>
    </source>
</evidence>
<dbReference type="AlphaFoldDB" id="A0AAN8Q1M8"/>
<dbReference type="Pfam" id="PF00431">
    <property type="entry name" value="CUB"/>
    <property type="match status" value="2"/>
</dbReference>
<feature type="disulfide bond" evidence="3">
    <location>
        <begin position="42"/>
        <end position="69"/>
    </location>
</feature>
<keyword evidence="1" id="KW-0677">Repeat</keyword>
<feature type="signal peptide" evidence="4">
    <location>
        <begin position="1"/>
        <end position="17"/>
    </location>
</feature>
<feature type="disulfide bond" evidence="3">
    <location>
        <begin position="170"/>
        <end position="197"/>
    </location>
</feature>
<name>A0AAN8Q1M8_PATCE</name>
<keyword evidence="7" id="KW-1185">Reference proteome</keyword>
<dbReference type="PROSITE" id="PS01180">
    <property type="entry name" value="CUB"/>
    <property type="match status" value="2"/>
</dbReference>
<feature type="domain" description="CUB" evidence="5">
    <location>
        <begin position="170"/>
        <end position="274"/>
    </location>
</feature>
<feature type="chain" id="PRO_5042819140" description="CUB domain-containing protein" evidence="4">
    <location>
        <begin position="18"/>
        <end position="320"/>
    </location>
</feature>
<evidence type="ECO:0000256" key="3">
    <source>
        <dbReference type="PROSITE-ProRule" id="PRU00059"/>
    </source>
</evidence>
<dbReference type="Gene3D" id="2.60.120.290">
    <property type="entry name" value="Spermadhesin, CUB domain"/>
    <property type="match status" value="2"/>
</dbReference>
<evidence type="ECO:0000313" key="7">
    <source>
        <dbReference type="Proteomes" id="UP001347796"/>
    </source>
</evidence>
<dbReference type="SMART" id="SM00042">
    <property type="entry name" value="CUB"/>
    <property type="match status" value="2"/>
</dbReference>
<dbReference type="CDD" id="cd00041">
    <property type="entry name" value="CUB"/>
    <property type="match status" value="2"/>
</dbReference>
<reference evidence="6 7" key="1">
    <citation type="submission" date="2024-01" db="EMBL/GenBank/DDBJ databases">
        <title>The genome of the rayed Mediterranean limpet Patella caerulea (Linnaeus, 1758).</title>
        <authorList>
            <person name="Anh-Thu Weber A."/>
            <person name="Halstead-Nussloch G."/>
        </authorList>
    </citation>
    <scope>NUCLEOTIDE SEQUENCE [LARGE SCALE GENOMIC DNA]</scope>
    <source>
        <strain evidence="6">AATW-2023a</strain>
        <tissue evidence="6">Whole specimen</tissue>
    </source>
</reference>
<evidence type="ECO:0000313" key="6">
    <source>
        <dbReference type="EMBL" id="KAK6195026.1"/>
    </source>
</evidence>
<sequence>MLLQLLVLLLLIQISHGRNIHEKVQFGQVVQRFKRNVSPPVCGVARRKGGVTRLDHPGTGGNYGNNENCSWTICTNTSGVNINIIRMDVEVNTLCRYDAFRIQSPQITVCGNYLGNFSVATTMGCLNMSFTSDGSLTGTGFTVDIKPLQNFVRPTTITPSVSTTTNNNGCGIESKDGYSTKIEYPGTCSNYDNNATCEWTVCTNTPLVNINITRMDIQTGFRCRHDALMIRNTRYCGSLLRNFDVPTSNDCIKLRFISDGSISRSGFTLTVTPKQSQQGKLSMIKTALVDIKNKAVETVNEAKHVVGRLMVLLRKFDWKG</sequence>
<protein>
    <recommendedName>
        <fullName evidence="5">CUB domain-containing protein</fullName>
    </recommendedName>
</protein>
<evidence type="ECO:0000256" key="1">
    <source>
        <dbReference type="ARBA" id="ARBA00022737"/>
    </source>
</evidence>
<evidence type="ECO:0000256" key="4">
    <source>
        <dbReference type="SAM" id="SignalP"/>
    </source>
</evidence>
<dbReference type="InterPro" id="IPR000859">
    <property type="entry name" value="CUB_dom"/>
</dbReference>
<keyword evidence="2 3" id="KW-1015">Disulfide bond</keyword>
<gene>
    <name evidence="6" type="ORF">SNE40_000544</name>
</gene>
<organism evidence="6 7">
    <name type="scientific">Patella caerulea</name>
    <name type="common">Rayed Mediterranean limpet</name>
    <dbReference type="NCBI Taxonomy" id="87958"/>
    <lineage>
        <taxon>Eukaryota</taxon>
        <taxon>Metazoa</taxon>
        <taxon>Spiralia</taxon>
        <taxon>Lophotrochozoa</taxon>
        <taxon>Mollusca</taxon>
        <taxon>Gastropoda</taxon>
        <taxon>Patellogastropoda</taxon>
        <taxon>Patelloidea</taxon>
        <taxon>Patellidae</taxon>
        <taxon>Patella</taxon>
    </lineage>
</organism>
<dbReference type="Proteomes" id="UP001347796">
    <property type="component" value="Unassembled WGS sequence"/>
</dbReference>
<keyword evidence="4" id="KW-0732">Signal</keyword>
<evidence type="ECO:0000256" key="2">
    <source>
        <dbReference type="ARBA" id="ARBA00023157"/>
    </source>
</evidence>
<proteinExistence type="predicted"/>
<accession>A0AAN8Q1M8</accession>
<dbReference type="PANTHER" id="PTHR24251">
    <property type="entry name" value="OVOCHYMASE-RELATED"/>
    <property type="match status" value="1"/>
</dbReference>
<feature type="domain" description="CUB" evidence="5">
    <location>
        <begin position="42"/>
        <end position="148"/>
    </location>
</feature>
<dbReference type="EMBL" id="JAZGQO010000001">
    <property type="protein sequence ID" value="KAK6195026.1"/>
    <property type="molecule type" value="Genomic_DNA"/>
</dbReference>